<proteinExistence type="predicted"/>
<evidence type="ECO:0000256" key="5">
    <source>
        <dbReference type="SAM" id="MobiDB-lite"/>
    </source>
</evidence>
<dbReference type="Gene3D" id="1.20.58.1480">
    <property type="match status" value="1"/>
</dbReference>
<keyword evidence="1" id="KW-0479">Metal-binding</keyword>
<dbReference type="InterPro" id="IPR015947">
    <property type="entry name" value="PUA-like_sf"/>
</dbReference>
<dbReference type="PROSITE" id="PS00518">
    <property type="entry name" value="ZF_RING_1"/>
    <property type="match status" value="1"/>
</dbReference>
<dbReference type="PROSITE" id="PS51787">
    <property type="entry name" value="LON_N"/>
    <property type="match status" value="1"/>
</dbReference>
<dbReference type="CDD" id="cd16514">
    <property type="entry name" value="RING-HC_LONFs_rpt2"/>
    <property type="match status" value="1"/>
</dbReference>
<evidence type="ECO:0000256" key="3">
    <source>
        <dbReference type="ARBA" id="ARBA00022833"/>
    </source>
</evidence>
<dbReference type="SMART" id="SM00464">
    <property type="entry name" value="LON"/>
    <property type="match status" value="1"/>
</dbReference>
<organism evidence="8 9">
    <name type="scientific">Grifola frondosa</name>
    <name type="common">Maitake</name>
    <name type="synonym">Polyporus frondosus</name>
    <dbReference type="NCBI Taxonomy" id="5627"/>
    <lineage>
        <taxon>Eukaryota</taxon>
        <taxon>Fungi</taxon>
        <taxon>Dikarya</taxon>
        <taxon>Basidiomycota</taxon>
        <taxon>Agaricomycotina</taxon>
        <taxon>Agaricomycetes</taxon>
        <taxon>Polyporales</taxon>
        <taxon>Grifolaceae</taxon>
        <taxon>Grifola</taxon>
    </lineage>
</organism>
<dbReference type="STRING" id="5627.A0A1C7MGN8"/>
<dbReference type="EMBL" id="LUGG01000003">
    <property type="protein sequence ID" value="OBZ76043.1"/>
    <property type="molecule type" value="Genomic_DNA"/>
</dbReference>
<evidence type="ECO:0000313" key="9">
    <source>
        <dbReference type="Proteomes" id="UP000092993"/>
    </source>
</evidence>
<reference evidence="8 9" key="1">
    <citation type="submission" date="2016-03" db="EMBL/GenBank/DDBJ databases">
        <title>Whole genome sequencing of Grifola frondosa 9006-11.</title>
        <authorList>
            <person name="Min B."/>
            <person name="Park H."/>
            <person name="Kim J.-G."/>
            <person name="Cho H."/>
            <person name="Oh Y.-L."/>
            <person name="Kong W.-S."/>
            <person name="Choi I.-G."/>
        </authorList>
    </citation>
    <scope>NUCLEOTIDE SEQUENCE [LARGE SCALE GENOMIC DNA]</scope>
    <source>
        <strain evidence="8 9">9006-11</strain>
    </source>
</reference>
<dbReference type="InterPro" id="IPR003111">
    <property type="entry name" value="Lon_prtase_N"/>
</dbReference>
<keyword evidence="2 4" id="KW-0863">Zinc-finger</keyword>
<evidence type="ECO:0000259" key="7">
    <source>
        <dbReference type="PROSITE" id="PS51787"/>
    </source>
</evidence>
<dbReference type="PANTHER" id="PTHR23327:SF42">
    <property type="entry name" value="LON PEPTIDASE N-TERMINAL DOMAIN AND RING FINGER PROTEIN C14F5.10C"/>
    <property type="match status" value="1"/>
</dbReference>
<dbReference type="InterPro" id="IPR017907">
    <property type="entry name" value="Znf_RING_CS"/>
</dbReference>
<dbReference type="AlphaFoldDB" id="A0A1C7MGN8"/>
<accession>A0A1C7MGN8</accession>
<dbReference type="Pfam" id="PF13923">
    <property type="entry name" value="zf-C3HC4_2"/>
    <property type="match status" value="1"/>
</dbReference>
<evidence type="ECO:0000256" key="2">
    <source>
        <dbReference type="ARBA" id="ARBA00022771"/>
    </source>
</evidence>
<evidence type="ECO:0000256" key="4">
    <source>
        <dbReference type="PROSITE-ProRule" id="PRU00175"/>
    </source>
</evidence>
<dbReference type="Gene3D" id="3.30.40.10">
    <property type="entry name" value="Zinc/RING finger domain, C3HC4 (zinc finger)"/>
    <property type="match status" value="1"/>
</dbReference>
<evidence type="ECO:0000259" key="6">
    <source>
        <dbReference type="PROSITE" id="PS50089"/>
    </source>
</evidence>
<dbReference type="SUPFAM" id="SSF88697">
    <property type="entry name" value="PUA domain-like"/>
    <property type="match status" value="1"/>
</dbReference>
<keyword evidence="9" id="KW-1185">Reference proteome</keyword>
<dbReference type="InterPro" id="IPR013083">
    <property type="entry name" value="Znf_RING/FYVE/PHD"/>
</dbReference>
<evidence type="ECO:0000256" key="1">
    <source>
        <dbReference type="ARBA" id="ARBA00022723"/>
    </source>
</evidence>
<dbReference type="SMART" id="SM00184">
    <property type="entry name" value="RING"/>
    <property type="match status" value="1"/>
</dbReference>
<gene>
    <name evidence="8" type="primary">LONRF1</name>
    <name evidence="8" type="ORF">A0H81_04053</name>
</gene>
<comment type="caution">
    <text evidence="8">The sequence shown here is derived from an EMBL/GenBank/DDBJ whole genome shotgun (WGS) entry which is preliminary data.</text>
</comment>
<feature type="compositionally biased region" description="Basic residues" evidence="5">
    <location>
        <begin position="1"/>
        <end position="12"/>
    </location>
</feature>
<feature type="domain" description="Lon N-terminal" evidence="7">
    <location>
        <begin position="115"/>
        <end position="384"/>
    </location>
</feature>
<dbReference type="GO" id="GO:0061630">
    <property type="term" value="F:ubiquitin protein ligase activity"/>
    <property type="evidence" value="ECO:0007669"/>
    <property type="project" value="TreeGrafter"/>
</dbReference>
<dbReference type="GO" id="GO:0008270">
    <property type="term" value="F:zinc ion binding"/>
    <property type="evidence" value="ECO:0007669"/>
    <property type="project" value="UniProtKB-KW"/>
</dbReference>
<dbReference type="OMA" id="THWIDHR"/>
<sequence>MRARKRRRRLPRSHAPPRPPPQATDPTTNFEKELLTELNCEICFALLWQPVTTPCQHTFCSKCLHRSLDHSPACPLCRQTLPGYDYFQEHPCNKVLLAIILKAFPEAYAERGAALEAEERDARLDTPIFVCQLSFPGMPTLLHFFEPRYRLMLRRCLATPHPCFGMVPPARTAPAGGGAGNDYGTMLAIKNVRMLPDGRSLVETWGTWRFRIMERGTLDGYTVGRIERIDDYEEELDGDAEEPPVADAVRAEIGEGVELGVGGAIALTSVVAPPSAQPSAVPPPGLDACSVSRATLLPTLPRVPTNEELMAKCHAFLDQMREGTPWVVQHLNNAYVPMPNDPASFSFWMALILPIDDHEKAKLLPIRSPRLRLRLVVHWIEQLNSNWWFSGGCVVC</sequence>
<feature type="region of interest" description="Disordered" evidence="5">
    <location>
        <begin position="1"/>
        <end position="27"/>
    </location>
</feature>
<dbReference type="InterPro" id="IPR001841">
    <property type="entry name" value="Znf_RING"/>
</dbReference>
<dbReference type="SUPFAM" id="SSF57850">
    <property type="entry name" value="RING/U-box"/>
    <property type="match status" value="1"/>
</dbReference>
<evidence type="ECO:0000313" key="8">
    <source>
        <dbReference type="EMBL" id="OBZ76043.1"/>
    </source>
</evidence>
<dbReference type="Gene3D" id="2.30.130.40">
    <property type="entry name" value="LON domain-like"/>
    <property type="match status" value="1"/>
</dbReference>
<dbReference type="PROSITE" id="PS50089">
    <property type="entry name" value="ZF_RING_2"/>
    <property type="match status" value="1"/>
</dbReference>
<dbReference type="Pfam" id="PF02190">
    <property type="entry name" value="LON_substr_bdg"/>
    <property type="match status" value="1"/>
</dbReference>
<dbReference type="PANTHER" id="PTHR23327">
    <property type="entry name" value="RING FINGER PROTEIN 127"/>
    <property type="match status" value="1"/>
</dbReference>
<dbReference type="InterPro" id="IPR046336">
    <property type="entry name" value="Lon_prtase_N_sf"/>
</dbReference>
<dbReference type="OrthoDB" id="264917at2759"/>
<keyword evidence="3" id="KW-0862">Zinc</keyword>
<feature type="domain" description="RING-type" evidence="6">
    <location>
        <begin position="40"/>
        <end position="78"/>
    </location>
</feature>
<feature type="compositionally biased region" description="Pro residues" evidence="5">
    <location>
        <begin position="14"/>
        <end position="23"/>
    </location>
</feature>
<protein>
    <submittedName>
        <fullName evidence="8">LON peptidase N-terminal domain and RING finger protein 1</fullName>
    </submittedName>
</protein>
<dbReference type="Proteomes" id="UP000092993">
    <property type="component" value="Unassembled WGS sequence"/>
</dbReference>
<name>A0A1C7MGN8_GRIFR</name>